<dbReference type="Pfam" id="PF00078">
    <property type="entry name" value="RVT_1"/>
    <property type="match status" value="1"/>
</dbReference>
<dbReference type="STRING" id="313367.JSE7799_02593"/>
<keyword evidence="2" id="KW-0695">RNA-directed DNA polymerase</keyword>
<keyword evidence="2" id="KW-0808">Transferase</keyword>
<organism evidence="2 3">
    <name type="scientific">Jannaschia seosinensis</name>
    <dbReference type="NCBI Taxonomy" id="313367"/>
    <lineage>
        <taxon>Bacteria</taxon>
        <taxon>Pseudomonadati</taxon>
        <taxon>Pseudomonadota</taxon>
        <taxon>Alphaproteobacteria</taxon>
        <taxon>Rhodobacterales</taxon>
        <taxon>Roseobacteraceae</taxon>
        <taxon>Jannaschia</taxon>
    </lineage>
</organism>
<dbReference type="InterPro" id="IPR000477">
    <property type="entry name" value="RT_dom"/>
</dbReference>
<dbReference type="Proteomes" id="UP000049455">
    <property type="component" value="Unassembled WGS sequence"/>
</dbReference>
<protein>
    <submittedName>
        <fullName evidence="2">Retron-type reverse transcriptase</fullName>
    </submittedName>
</protein>
<name>A0A0M7BER5_9RHOB</name>
<dbReference type="NCBIfam" id="NF041748">
    <property type="entry name" value="Drt3b"/>
    <property type="match status" value="1"/>
</dbReference>
<dbReference type="AlphaFoldDB" id="A0A0M7BER5"/>
<sequence>MIESRWTIPFNFRISHKETEFRQLSVIHPQNQLFVADFYHKHSAQIIYQCSKSSFAIRHPSSVAKTVRFKDRLFVERKGSSQDSLEESGKEYEGLGSFFVYEKYSNIFKFYENYDYLNAERKFSTLTKLDIASCFDSIYTHTIAWATLGHEVAKENINSLGPTFGGQFDKLVQAMNRGETNGIVIGPEFSRVFAEIILQDVDQKLEAILSLDHGLQNKVNYEIFRYVDDYFVFCSDSQVSDCIKKCLADLLKGVKLTLSSEKSDSYDRPIITPLTIVKNRISDCLERRIVTRFDKKSSPDGGDEIQHFSVRVQGRSLITDYKAALKESGVRYKEVLNYTLAAIERRTHYIFREFKRNHPELRDERELVRALLGILEFSFFIYASQPRVNFTVRLTRIVSIVVDQLHEVNVSRDLKDQVFKHVFDSIHRHIKHTPHDRFHEHETLYLLLALNKLGRNYSVPERNLADFVGIEIDSHGEFSRSRRLSYFAISVYLLYVRNRNRYSRLRAYLEAEVREKFAERRPYIKSDSELVIAAIDLQCCPYVSDGLKADLAAYYGVETARIGFLASARSYWFTNWEGFDLSNELDKKRAREVY</sequence>
<gene>
    <name evidence="2" type="ORF">JSE7799_02593</name>
</gene>
<keyword evidence="3" id="KW-1185">Reference proteome</keyword>
<feature type="domain" description="Reverse transcriptase" evidence="1">
    <location>
        <begin position="1"/>
        <end position="276"/>
    </location>
</feature>
<keyword evidence="2" id="KW-0548">Nucleotidyltransferase</keyword>
<accession>A0A0M7BER5</accession>
<evidence type="ECO:0000259" key="1">
    <source>
        <dbReference type="PROSITE" id="PS50878"/>
    </source>
</evidence>
<dbReference type="PROSITE" id="PS50878">
    <property type="entry name" value="RT_POL"/>
    <property type="match status" value="1"/>
</dbReference>
<dbReference type="GO" id="GO:0003964">
    <property type="term" value="F:RNA-directed DNA polymerase activity"/>
    <property type="evidence" value="ECO:0007669"/>
    <property type="project" value="UniProtKB-KW"/>
</dbReference>
<dbReference type="CDD" id="cd01646">
    <property type="entry name" value="RT_Bac_retron_I"/>
    <property type="match status" value="1"/>
</dbReference>
<proteinExistence type="predicted"/>
<evidence type="ECO:0000313" key="2">
    <source>
        <dbReference type="EMBL" id="CUH39865.1"/>
    </source>
</evidence>
<evidence type="ECO:0000313" key="3">
    <source>
        <dbReference type="Proteomes" id="UP000049455"/>
    </source>
</evidence>
<dbReference type="EMBL" id="CYPR01000172">
    <property type="protein sequence ID" value="CUH39865.1"/>
    <property type="molecule type" value="Genomic_DNA"/>
</dbReference>
<reference evidence="2 3" key="1">
    <citation type="submission" date="2015-09" db="EMBL/GenBank/DDBJ databases">
        <authorList>
            <person name="Jackson K.R."/>
            <person name="Lunt B.L."/>
            <person name="Fisher J.N.B."/>
            <person name="Gardner A.V."/>
            <person name="Bailey M.E."/>
            <person name="Deus L.M."/>
            <person name="Earl A.S."/>
            <person name="Gibby P.D."/>
            <person name="Hartmann K.A."/>
            <person name="Liu J.E."/>
            <person name="Manci A.M."/>
            <person name="Nielsen D.A."/>
            <person name="Solomon M.B."/>
            <person name="Breakwell D.P."/>
            <person name="Burnett S.H."/>
            <person name="Grose J.H."/>
        </authorList>
    </citation>
    <scope>NUCLEOTIDE SEQUENCE [LARGE SCALE GENOMIC DNA]</scope>
    <source>
        <strain evidence="2 3">CECT 7799</strain>
    </source>
</reference>